<organism evidence="1 2">
    <name type="scientific">Gulo gulo</name>
    <name type="common">Wolverine</name>
    <name type="synonym">Gluton</name>
    <dbReference type="NCBI Taxonomy" id="48420"/>
    <lineage>
        <taxon>Eukaryota</taxon>
        <taxon>Metazoa</taxon>
        <taxon>Chordata</taxon>
        <taxon>Craniata</taxon>
        <taxon>Vertebrata</taxon>
        <taxon>Euteleostomi</taxon>
        <taxon>Mammalia</taxon>
        <taxon>Eutheria</taxon>
        <taxon>Laurasiatheria</taxon>
        <taxon>Carnivora</taxon>
        <taxon>Caniformia</taxon>
        <taxon>Musteloidea</taxon>
        <taxon>Mustelidae</taxon>
        <taxon>Guloninae</taxon>
        <taxon>Gulo</taxon>
    </lineage>
</organism>
<reference evidence="1 2" key="1">
    <citation type="submission" date="2018-10" db="EMBL/GenBank/DDBJ databases">
        <authorList>
            <person name="Ekblom R."/>
            <person name="Jareborg N."/>
        </authorList>
    </citation>
    <scope>NUCLEOTIDE SEQUENCE [LARGE SCALE GENOMIC DNA]</scope>
    <source>
        <tissue evidence="1">Muscle</tissue>
    </source>
</reference>
<proteinExistence type="predicted"/>
<dbReference type="EMBL" id="CYRY02045355">
    <property type="protein sequence ID" value="VCX40744.1"/>
    <property type="molecule type" value="Genomic_DNA"/>
</dbReference>
<comment type="caution">
    <text evidence="1">The sequence shown here is derived from an EMBL/GenBank/DDBJ whole genome shotgun (WGS) entry which is preliminary data.</text>
</comment>
<evidence type="ECO:0000313" key="1">
    <source>
        <dbReference type="EMBL" id="VCX40744.1"/>
    </source>
</evidence>
<dbReference type="AlphaFoldDB" id="A0A9X9Q9M2"/>
<name>A0A9X9Q9M2_GULGU</name>
<sequence length="59" mass="6918">MRTTTCKRRPGYVWNQLLLLCGWVKLAPPRIRQGHIFLRVVDNEANRKANCLKFCECSL</sequence>
<gene>
    <name evidence="1" type="ORF">BN2614_LOCUS1</name>
</gene>
<keyword evidence="2" id="KW-1185">Reference proteome</keyword>
<accession>A0A9X9Q9M2</accession>
<dbReference type="Proteomes" id="UP000269945">
    <property type="component" value="Unassembled WGS sequence"/>
</dbReference>
<protein>
    <submittedName>
        <fullName evidence="1">Uncharacterized protein</fullName>
    </submittedName>
</protein>
<evidence type="ECO:0000313" key="2">
    <source>
        <dbReference type="Proteomes" id="UP000269945"/>
    </source>
</evidence>